<dbReference type="Gene3D" id="1.10.10.1700">
    <property type="entry name" value="Histone-lysine N-methyltransferase"/>
    <property type="match status" value="1"/>
</dbReference>
<evidence type="ECO:0000313" key="16">
    <source>
        <dbReference type="EMBL" id="KGB39858.1"/>
    </source>
</evidence>
<gene>
    <name evidence="15" type="ORF">MS3_00007460</name>
    <name evidence="16" type="ORF">MS3_08308</name>
</gene>
<organism evidence="16">
    <name type="scientific">Schistosoma haematobium</name>
    <name type="common">Blood fluke</name>
    <dbReference type="NCBI Taxonomy" id="6185"/>
    <lineage>
        <taxon>Eukaryota</taxon>
        <taxon>Metazoa</taxon>
        <taxon>Spiralia</taxon>
        <taxon>Lophotrochozoa</taxon>
        <taxon>Platyhelminthes</taxon>
        <taxon>Trematoda</taxon>
        <taxon>Digenea</taxon>
        <taxon>Strigeidida</taxon>
        <taxon>Schistosomatoidea</taxon>
        <taxon>Schistosomatidae</taxon>
        <taxon>Schistosoma</taxon>
    </lineage>
</organism>
<dbReference type="InterPro" id="IPR039977">
    <property type="entry name" value="Suv4-20/Set9"/>
</dbReference>
<evidence type="ECO:0000256" key="6">
    <source>
        <dbReference type="ARBA" id="ARBA00022603"/>
    </source>
</evidence>
<keyword evidence="9" id="KW-0156">Chromatin regulator</keyword>
<dbReference type="Pfam" id="PF00856">
    <property type="entry name" value="SET"/>
    <property type="match status" value="1"/>
</dbReference>
<evidence type="ECO:0000256" key="1">
    <source>
        <dbReference type="ARBA" id="ARBA00004123"/>
    </source>
</evidence>
<dbReference type="SMART" id="SM00317">
    <property type="entry name" value="SET"/>
    <property type="match status" value="1"/>
</dbReference>
<dbReference type="InterPro" id="IPR041938">
    <property type="entry name" value="Hist-Lys_N-MTase_N"/>
</dbReference>
<keyword evidence="11" id="KW-0804">Transcription</keyword>
<reference evidence="15" key="4">
    <citation type="journal article" date="2022" name="PLoS Pathog.">
        <title>Chromosome-level genome of Schistosoma haematobium underpins genome-wide explorations of molecular variation.</title>
        <authorList>
            <person name="Stroehlein A.J."/>
            <person name="Korhonen P.K."/>
            <person name="Lee V.V."/>
            <person name="Ralph S.A."/>
            <person name="Mentink-Kane M."/>
            <person name="You H."/>
            <person name="McManus D.P."/>
            <person name="Tchuente L.T."/>
            <person name="Stothard J.R."/>
            <person name="Kaur P."/>
            <person name="Dudchenko O."/>
            <person name="Aiden E.L."/>
            <person name="Yang B."/>
            <person name="Yang H."/>
            <person name="Emery A.M."/>
            <person name="Webster B.L."/>
            <person name="Brindley P.J."/>
            <person name="Rollinson D."/>
            <person name="Chang B.C.H."/>
            <person name="Gasser R.B."/>
            <person name="Young N.D."/>
        </authorList>
    </citation>
    <scope>NUCLEOTIDE SEQUENCE</scope>
</reference>
<evidence type="ECO:0000256" key="4">
    <source>
        <dbReference type="ARBA" id="ARBA00022454"/>
    </source>
</evidence>
<evidence type="ECO:0000256" key="3">
    <source>
        <dbReference type="ARBA" id="ARBA00012188"/>
    </source>
</evidence>
<evidence type="ECO:0000256" key="11">
    <source>
        <dbReference type="ARBA" id="ARBA00023163"/>
    </source>
</evidence>
<dbReference type="RefSeq" id="XP_051066267.1">
    <property type="nucleotide sequence ID" value="XM_051215736.1"/>
</dbReference>
<keyword evidence="12" id="KW-0539">Nucleus</keyword>
<feature type="compositionally biased region" description="Polar residues" evidence="13">
    <location>
        <begin position="486"/>
        <end position="505"/>
    </location>
</feature>
<evidence type="ECO:0000256" key="13">
    <source>
        <dbReference type="SAM" id="MobiDB-lite"/>
    </source>
</evidence>
<keyword evidence="8" id="KW-0949">S-adenosyl-L-methionine</keyword>
<reference evidence="15" key="3">
    <citation type="submission" date="2021-06" db="EMBL/GenBank/DDBJ databases">
        <title>Chromosome-level genome assembly for S. haematobium.</title>
        <authorList>
            <person name="Stroehlein A.J."/>
        </authorList>
    </citation>
    <scope>NUCLEOTIDE SEQUENCE</scope>
</reference>
<feature type="domain" description="SET" evidence="14">
    <location>
        <begin position="124"/>
        <end position="242"/>
    </location>
</feature>
<feature type="compositionally biased region" description="Polar residues" evidence="13">
    <location>
        <begin position="514"/>
        <end position="525"/>
    </location>
</feature>
<dbReference type="InterPro" id="IPR025790">
    <property type="entry name" value="Suv4-20_animal"/>
</dbReference>
<dbReference type="GeneID" id="24595547"/>
<dbReference type="EMBL" id="KL251304">
    <property type="protein sequence ID" value="KGB39858.1"/>
    <property type="molecule type" value="Genomic_DNA"/>
</dbReference>
<protein>
    <recommendedName>
        <fullName evidence="3">[histone H4]-N-methyl-L-lysine(20) N-methyltransferase</fullName>
        <ecNumber evidence="3">2.1.1.362</ecNumber>
    </recommendedName>
</protein>
<dbReference type="CDD" id="cd10524">
    <property type="entry name" value="SET_Suv4-20-like"/>
    <property type="match status" value="1"/>
</dbReference>
<keyword evidence="5" id="KW-0678">Repressor</keyword>
<dbReference type="AlphaFoldDB" id="A0A095CBK0"/>
<keyword evidence="6 16" id="KW-0489">Methyltransferase</keyword>
<feature type="region of interest" description="Disordered" evidence="13">
    <location>
        <begin position="486"/>
        <end position="525"/>
    </location>
</feature>
<dbReference type="GO" id="GO:0032259">
    <property type="term" value="P:methylation"/>
    <property type="evidence" value="ECO:0007669"/>
    <property type="project" value="UniProtKB-KW"/>
</dbReference>
<evidence type="ECO:0000256" key="2">
    <source>
        <dbReference type="ARBA" id="ARBA00004286"/>
    </source>
</evidence>
<evidence type="ECO:0000256" key="10">
    <source>
        <dbReference type="ARBA" id="ARBA00023015"/>
    </source>
</evidence>
<evidence type="ECO:0000259" key="14">
    <source>
        <dbReference type="PROSITE" id="PS50280"/>
    </source>
</evidence>
<dbReference type="CTD" id="24595547"/>
<dbReference type="Gene3D" id="2.170.270.10">
    <property type="entry name" value="SET domain"/>
    <property type="match status" value="1"/>
</dbReference>
<evidence type="ECO:0000256" key="12">
    <source>
        <dbReference type="ARBA" id="ARBA00023242"/>
    </source>
</evidence>
<evidence type="ECO:0000313" key="17">
    <source>
        <dbReference type="Proteomes" id="UP000471633"/>
    </source>
</evidence>
<dbReference type="GO" id="GO:0140941">
    <property type="term" value="F:histone H4K20me methyltransferase activity"/>
    <property type="evidence" value="ECO:0007669"/>
    <property type="project" value="UniProtKB-EC"/>
</dbReference>
<dbReference type="EMBL" id="AMPZ03000005">
    <property type="protein sequence ID" value="KAH9582837.1"/>
    <property type="molecule type" value="Genomic_DNA"/>
</dbReference>
<reference evidence="16" key="1">
    <citation type="journal article" date="2012" name="Nat. Genet.">
        <title>Whole-genome sequence of Schistosoma haematobium.</title>
        <authorList>
            <person name="Young N.D."/>
            <person name="Jex A.R."/>
            <person name="Li B."/>
            <person name="Liu S."/>
            <person name="Yang L."/>
            <person name="Xiong Z."/>
            <person name="Li Y."/>
            <person name="Cantacessi C."/>
            <person name="Hall R.S."/>
            <person name="Xu X."/>
            <person name="Chen F."/>
            <person name="Wu X."/>
            <person name="Zerlotini A."/>
            <person name="Oliveira G."/>
            <person name="Hofmann A."/>
            <person name="Zhang G."/>
            <person name="Fang X."/>
            <person name="Kang Y."/>
            <person name="Campbell B.E."/>
            <person name="Loukas A."/>
            <person name="Ranganathan S."/>
            <person name="Rollinson D."/>
            <person name="Rinaldi G."/>
            <person name="Brindley P.J."/>
            <person name="Yang H."/>
            <person name="Wang J."/>
            <person name="Wang J."/>
            <person name="Gasser R.B."/>
        </authorList>
    </citation>
    <scope>NUCLEOTIDE SEQUENCE [LARGE SCALE GENOMIC DNA]</scope>
</reference>
<dbReference type="PANTHER" id="PTHR12977:SF4">
    <property type="entry name" value="HISTONE-LYSINE N-METHYLTRANSFERASE KMT5B"/>
    <property type="match status" value="1"/>
</dbReference>
<keyword evidence="7 16" id="KW-0808">Transferase</keyword>
<evidence type="ECO:0000256" key="8">
    <source>
        <dbReference type="ARBA" id="ARBA00022691"/>
    </source>
</evidence>
<dbReference type="EC" id="2.1.1.362" evidence="3"/>
<comment type="subcellular location">
    <subcellularLocation>
        <location evidence="2">Chromosome</location>
    </subcellularLocation>
    <subcellularLocation>
        <location evidence="1">Nucleus</location>
    </subcellularLocation>
</comment>
<dbReference type="InterPro" id="IPR046341">
    <property type="entry name" value="SET_dom_sf"/>
</dbReference>
<dbReference type="PROSITE" id="PS50280">
    <property type="entry name" value="SET"/>
    <property type="match status" value="1"/>
</dbReference>
<sequence length="1000" mass="112584">MRVRGPNLSPDVNFAKKNPIPNVTGSHQMTWKELAEADDLASALTVDPYLGFTTHKMTDMKLRIPDRIKMKFRDIICNFQKHKCYDAAYNQLIADPNIVKRPWSVDPRFKEHVNRYLLLFDDRSGIEIRPCWRYASENHMGAAIFATRDWAKGSRISTLVGCIAELKHHEEAAFLKHHKNDFSVMYSSRKNCSQLWLGPAAYVNHDCHPNCEFTINCDIDARMSLEAKTDIKCGDEIFIYYGTHFFDTNNRACECFTCELLGRGYFSKFTQTIDNATVSNQKLIPNIVNGQENYTRNIASYHNARYNPNARSHVLLDKMNLLPDNTLSACNDAQNAKQLSLDFFLEKGSSTGLACKALPNAYALRHTGSRLNRVKARLFAAKVASINRSFGVNSQENRKPKIKSSYKKCKLRMTISNIIPSLKRNKSKSNPHAIGKKNLMKSVAAVKSRQILSDAQAKDNFTSRRNIGNLSDHSIVCDGISWQESDGTSSGLGRSVNNDSSGSNSPLPPDLDRMSSTSPNNSLSETIVVTPDLKSSYYLESLVQKCTDNRNMKRKPCSISAESSIPIISPLRITAENELTKNVEPILGRLMHETKCSSDLKSPLTTNYIFNQSTTSEHCRRRLTNYDARLIAEASLLTPVSKQRQRKPPSYPDSVEYVSFKNTVRSKTRSIKCGNKDELLNDKSQNNNGHDVKDANDDSKSFYTKYNPQLGLSFVGNKYVAASGTQCYAMPDQCTDIESFSEELIPPLLTSPSKLHTTSSFTLSDSSHDVGPPSIYSTAEADDRSELISIDSELTEPNLDTDSSCDYHISNTPIIPFSLYNKSITNDKKSSLMSAEHILIDHDYSLPAYDAECTLVSDPILNTKINNQDHRQKSEKNSLQNYSINNNNDKNFNAYLPEVVRTPPPPLLQPETQSSIFELYARDSPRKIKNDFLSNSSHIPSVSYAHNSWQSRTSDTKDIWHPDLLFSDSSSPDSRRLTVTLKRVGPKHYQISQPSRLFID</sequence>
<reference evidence="15" key="2">
    <citation type="journal article" date="2019" name="Gigascience">
        <title>High-quality Schistosoma haematobium genome achieved by single-molecule and long-range sequencing.</title>
        <authorList>
            <person name="Stroehlein A.J."/>
            <person name="Korhonen P.K."/>
            <person name="Chong T.M."/>
            <person name="Lim Y.L."/>
            <person name="Chan K.G."/>
            <person name="Webster B."/>
            <person name="Rollinson D."/>
            <person name="Brindley P.J."/>
            <person name="Gasser R.B."/>
            <person name="Young N.D."/>
        </authorList>
    </citation>
    <scope>NUCLEOTIDE SEQUENCE</scope>
</reference>
<dbReference type="PROSITE" id="PS51570">
    <property type="entry name" value="SAM_MT43_SUVAR420_2"/>
    <property type="match status" value="1"/>
</dbReference>
<evidence type="ECO:0000256" key="9">
    <source>
        <dbReference type="ARBA" id="ARBA00022853"/>
    </source>
</evidence>
<accession>A0A095CBK0</accession>
<dbReference type="Proteomes" id="UP000471633">
    <property type="component" value="Unassembled WGS sequence"/>
</dbReference>
<evidence type="ECO:0000256" key="7">
    <source>
        <dbReference type="ARBA" id="ARBA00022679"/>
    </source>
</evidence>
<evidence type="ECO:0000313" key="15">
    <source>
        <dbReference type="EMBL" id="KAH9582837.1"/>
    </source>
</evidence>
<keyword evidence="10" id="KW-0805">Transcription regulation</keyword>
<proteinExistence type="predicted"/>
<dbReference type="SUPFAM" id="SSF82199">
    <property type="entry name" value="SET domain"/>
    <property type="match status" value="1"/>
</dbReference>
<dbReference type="PANTHER" id="PTHR12977">
    <property type="entry name" value="SUPPRESSOR OF VARIEGATION 4-20-RELATED"/>
    <property type="match status" value="1"/>
</dbReference>
<keyword evidence="4" id="KW-0158">Chromosome</keyword>
<dbReference type="GO" id="GO:0005634">
    <property type="term" value="C:nucleus"/>
    <property type="evidence" value="ECO:0007669"/>
    <property type="project" value="UniProtKB-SubCell"/>
</dbReference>
<dbReference type="KEGG" id="shx:MS3_00007460"/>
<keyword evidence="17" id="KW-1185">Reference proteome</keyword>
<evidence type="ECO:0000256" key="5">
    <source>
        <dbReference type="ARBA" id="ARBA00022491"/>
    </source>
</evidence>
<dbReference type="InterPro" id="IPR001214">
    <property type="entry name" value="SET_dom"/>
</dbReference>
<dbReference type="GO" id="GO:0005694">
    <property type="term" value="C:chromosome"/>
    <property type="evidence" value="ECO:0007669"/>
    <property type="project" value="UniProtKB-SubCell"/>
</dbReference>
<dbReference type="STRING" id="6185.A0A095CBK0"/>
<name>A0A095CBK0_SCHHA</name>